<organism evidence="1 3">
    <name type="scientific">Ceratopteris richardii</name>
    <name type="common">Triangle waterfern</name>
    <dbReference type="NCBI Taxonomy" id="49495"/>
    <lineage>
        <taxon>Eukaryota</taxon>
        <taxon>Viridiplantae</taxon>
        <taxon>Streptophyta</taxon>
        <taxon>Embryophyta</taxon>
        <taxon>Tracheophyta</taxon>
        <taxon>Polypodiopsida</taxon>
        <taxon>Polypodiidae</taxon>
        <taxon>Polypodiales</taxon>
        <taxon>Pteridineae</taxon>
        <taxon>Pteridaceae</taxon>
        <taxon>Parkerioideae</taxon>
        <taxon>Ceratopteris</taxon>
    </lineage>
</organism>
<evidence type="ECO:0000313" key="3">
    <source>
        <dbReference type="Proteomes" id="UP000825935"/>
    </source>
</evidence>
<reference evidence="1" key="1">
    <citation type="submission" date="2021-08" db="EMBL/GenBank/DDBJ databases">
        <title>WGS assembly of Ceratopteris richardii.</title>
        <authorList>
            <person name="Marchant D.B."/>
            <person name="Chen G."/>
            <person name="Jenkins J."/>
            <person name="Shu S."/>
            <person name="Leebens-Mack J."/>
            <person name="Grimwood J."/>
            <person name="Schmutz J."/>
            <person name="Soltis P."/>
            <person name="Soltis D."/>
            <person name="Chen Z.-H."/>
        </authorList>
    </citation>
    <scope>NUCLEOTIDE SEQUENCE</scope>
    <source>
        <strain evidence="1">Whitten #5841</strain>
        <tissue evidence="1">Leaf</tissue>
    </source>
</reference>
<dbReference type="Proteomes" id="UP000825935">
    <property type="component" value="Chromosome 18"/>
</dbReference>
<comment type="caution">
    <text evidence="1">The sequence shown here is derived from an EMBL/GenBank/DDBJ whole genome shotgun (WGS) entry which is preliminary data.</text>
</comment>
<evidence type="ECO:0000313" key="2">
    <source>
        <dbReference type="EMBL" id="KAH7373442.1"/>
    </source>
</evidence>
<dbReference type="AlphaFoldDB" id="A0A8T2SUU0"/>
<dbReference type="Proteomes" id="UP000825935">
    <property type="component" value="Chromosome 17"/>
</dbReference>
<accession>A0A8T2SUU0</accession>
<dbReference type="Gene3D" id="1.25.40.10">
    <property type="entry name" value="Tetratricopeptide repeat domain"/>
    <property type="match status" value="1"/>
</dbReference>
<dbReference type="OrthoDB" id="1372509at2759"/>
<keyword evidence="3" id="KW-1185">Reference proteome</keyword>
<protein>
    <recommendedName>
        <fullName evidence="4">Pentatricopeptide repeat-containing protein</fullName>
    </recommendedName>
</protein>
<name>A0A8T2SUU0_CERRI</name>
<dbReference type="PANTHER" id="PTHR47928:SF190">
    <property type="entry name" value="PENTACOTRIPEPTIDE-REPEAT REGION OF PRORP DOMAIN-CONTAINING PROTEIN"/>
    <property type="match status" value="1"/>
</dbReference>
<dbReference type="EMBL" id="CM035423">
    <property type="protein sequence ID" value="KAH7366530.1"/>
    <property type="molecule type" value="Genomic_DNA"/>
</dbReference>
<evidence type="ECO:0008006" key="4">
    <source>
        <dbReference type="Google" id="ProtNLM"/>
    </source>
</evidence>
<dbReference type="OMA" id="AGISWFM"/>
<dbReference type="EMBL" id="CM035422">
    <property type="protein sequence ID" value="KAH7373442.1"/>
    <property type="molecule type" value="Genomic_DNA"/>
</dbReference>
<gene>
    <name evidence="2" type="ORF">KP509_17G056000</name>
    <name evidence="1" type="ORF">KP509_18G082900</name>
</gene>
<dbReference type="PANTHER" id="PTHR47928">
    <property type="entry name" value="REPEAT-CONTAINING PROTEIN, PUTATIVE-RELATED"/>
    <property type="match status" value="1"/>
</dbReference>
<sequence length="61" mass="6877">MEHYTCLLDLLVKAGFPKEAKGLVKTMPSPSDSIAWMTFLHNCQIYGDAERAYKCFGHVGR</sequence>
<proteinExistence type="predicted"/>
<evidence type="ECO:0000313" key="1">
    <source>
        <dbReference type="EMBL" id="KAH7366530.1"/>
    </source>
</evidence>
<dbReference type="InterPro" id="IPR011990">
    <property type="entry name" value="TPR-like_helical_dom_sf"/>
</dbReference>
<dbReference type="InterPro" id="IPR050421">
    <property type="entry name" value="PPR"/>
</dbReference>